<keyword evidence="2" id="KW-1185">Reference proteome</keyword>
<comment type="caution">
    <text evidence="1">The sequence shown here is derived from an EMBL/GenBank/DDBJ whole genome shotgun (WGS) entry which is preliminary data.</text>
</comment>
<protein>
    <submittedName>
        <fullName evidence="1">Uncharacterized protein</fullName>
    </submittedName>
</protein>
<dbReference type="EMBL" id="JAXCGZ010007618">
    <property type="protein sequence ID" value="KAK7078955.1"/>
    <property type="molecule type" value="Genomic_DNA"/>
</dbReference>
<accession>A0AAN9ABA3</accession>
<dbReference type="Proteomes" id="UP001381693">
    <property type="component" value="Unassembled WGS sequence"/>
</dbReference>
<name>A0AAN9ABA3_HALRR</name>
<proteinExistence type="predicted"/>
<evidence type="ECO:0000313" key="1">
    <source>
        <dbReference type="EMBL" id="KAK7078955.1"/>
    </source>
</evidence>
<sequence length="78" mass="8389">MASFYGFWPSRSGCSSIHYCNRESCTVSSTVDSAIFCKAAIQSNVEYTDEGIWRWVLQHSGPAAVALTTANGFSGCLG</sequence>
<organism evidence="1 2">
    <name type="scientific">Halocaridina rubra</name>
    <name type="common">Hawaiian red shrimp</name>
    <dbReference type="NCBI Taxonomy" id="373956"/>
    <lineage>
        <taxon>Eukaryota</taxon>
        <taxon>Metazoa</taxon>
        <taxon>Ecdysozoa</taxon>
        <taxon>Arthropoda</taxon>
        <taxon>Crustacea</taxon>
        <taxon>Multicrustacea</taxon>
        <taxon>Malacostraca</taxon>
        <taxon>Eumalacostraca</taxon>
        <taxon>Eucarida</taxon>
        <taxon>Decapoda</taxon>
        <taxon>Pleocyemata</taxon>
        <taxon>Caridea</taxon>
        <taxon>Atyoidea</taxon>
        <taxon>Atyidae</taxon>
        <taxon>Halocaridina</taxon>
    </lineage>
</organism>
<gene>
    <name evidence="1" type="ORF">SK128_016864</name>
</gene>
<evidence type="ECO:0000313" key="2">
    <source>
        <dbReference type="Proteomes" id="UP001381693"/>
    </source>
</evidence>
<reference evidence="1 2" key="1">
    <citation type="submission" date="2023-11" db="EMBL/GenBank/DDBJ databases">
        <title>Halocaridina rubra genome assembly.</title>
        <authorList>
            <person name="Smith C."/>
        </authorList>
    </citation>
    <scope>NUCLEOTIDE SEQUENCE [LARGE SCALE GENOMIC DNA]</scope>
    <source>
        <strain evidence="1">EP-1</strain>
        <tissue evidence="1">Whole</tissue>
    </source>
</reference>
<dbReference type="AlphaFoldDB" id="A0AAN9ABA3"/>